<protein>
    <submittedName>
        <fullName evidence="1">Bacteriophage abortive infection AbiH family protein</fullName>
    </submittedName>
</protein>
<dbReference type="InterPro" id="IPR025935">
    <property type="entry name" value="AbiH"/>
</dbReference>
<dbReference type="EMBL" id="CP109635">
    <property type="protein sequence ID" value="UYT09685.1"/>
    <property type="molecule type" value="Genomic_DNA"/>
</dbReference>
<evidence type="ECO:0000313" key="1">
    <source>
        <dbReference type="EMBL" id="UYT09685.1"/>
    </source>
</evidence>
<gene>
    <name evidence="1" type="ORF">OF801_06790</name>
</gene>
<dbReference type="Proteomes" id="UP001164042">
    <property type="component" value="Chromosome"/>
</dbReference>
<dbReference type="AlphaFoldDB" id="A0AA46TUC8"/>
<dbReference type="Pfam" id="PF14253">
    <property type="entry name" value="AbiH"/>
    <property type="match status" value="1"/>
</dbReference>
<sequence>MYNKYLPIDQLIILGNGFDLSCGLKSSYNEFFEYIYSDSIKTQKNYWYYIFKKLSKESQNLSTWTDIEKQILTELKNVEWIYREEIKSFHSLRMETAGRDIDEIKSIEITYLGFEDLIERRYSGFPRPRKEEIQEVLREELRVLENDFSDYLENQIKEQVEKINQILSTGSGSIKELYLIKTLIITCYIVFSQRRNSEEYYIEWLMKVITQFTSISSYDDLLSKCSSEIIKMKYEASIQENHILSFNYTSPNSIFNLTNIHGALDTDDTIFGIDYDKLNVNFENPPIEFSKSYRILENGNTKSLNVSSKIDVLKFYGHGLGEADYSYFQSIFDSVDLYHSNTIVIFYWSPYEGCEKHIIHRKQVKSITKLIEDYGTTFNNKDHGRNLLTKLQLENRLHIQEIPIEKIFSK</sequence>
<evidence type="ECO:0000313" key="2">
    <source>
        <dbReference type="Proteomes" id="UP001164042"/>
    </source>
</evidence>
<proteinExistence type="predicted"/>
<reference evidence="1" key="1">
    <citation type="submission" date="2022-10" db="EMBL/GenBank/DDBJ databases">
        <title>Genome assembly of Lactococcus garvieae isolates from cricket gut.</title>
        <authorList>
            <person name="Luecke A.R."/>
            <person name="Brown A.M.V."/>
            <person name="Wakeman C.A."/>
        </authorList>
    </citation>
    <scope>NUCLEOTIDE SEQUENCE</scope>
    <source>
        <strain evidence="1">Alexii-11_2</strain>
    </source>
</reference>
<accession>A0AA46TUC8</accession>
<name>A0AA46TUC8_9LACT</name>
<dbReference type="RefSeq" id="WP_264307796.1">
    <property type="nucleotide sequence ID" value="NZ_CP109635.1"/>
</dbReference>
<organism evidence="1 2">
    <name type="scientific">Lactococcus garvieae</name>
    <dbReference type="NCBI Taxonomy" id="1363"/>
    <lineage>
        <taxon>Bacteria</taxon>
        <taxon>Bacillati</taxon>
        <taxon>Bacillota</taxon>
        <taxon>Bacilli</taxon>
        <taxon>Lactobacillales</taxon>
        <taxon>Streptococcaceae</taxon>
        <taxon>Lactococcus</taxon>
    </lineage>
</organism>